<name>A0ABT8G4G2_9MICO</name>
<dbReference type="CDD" id="cd00093">
    <property type="entry name" value="HTH_XRE"/>
    <property type="match status" value="1"/>
</dbReference>
<dbReference type="InterPro" id="IPR011051">
    <property type="entry name" value="RmlC_Cupin_sf"/>
</dbReference>
<dbReference type="Pfam" id="PF01381">
    <property type="entry name" value="HTH_3"/>
    <property type="match status" value="1"/>
</dbReference>
<accession>A0ABT8G4G2</accession>
<proteinExistence type="predicted"/>
<dbReference type="PANTHER" id="PTHR46797:SF1">
    <property type="entry name" value="METHYLPHOSPHONATE SYNTHASE"/>
    <property type="match status" value="1"/>
</dbReference>
<evidence type="ECO:0000259" key="2">
    <source>
        <dbReference type="PROSITE" id="PS50943"/>
    </source>
</evidence>
<dbReference type="InterPro" id="IPR001387">
    <property type="entry name" value="Cro/C1-type_HTH"/>
</dbReference>
<dbReference type="SUPFAM" id="SSF47413">
    <property type="entry name" value="lambda repressor-like DNA-binding domains"/>
    <property type="match status" value="1"/>
</dbReference>
<reference evidence="3" key="1">
    <citation type="submission" date="2023-06" db="EMBL/GenBank/DDBJ databases">
        <title>SYSU T00b26.</title>
        <authorList>
            <person name="Gao L."/>
            <person name="Fang B.-Z."/>
            <person name="Li W.-J."/>
        </authorList>
    </citation>
    <scope>NUCLEOTIDE SEQUENCE</scope>
    <source>
        <strain evidence="3">SYSU T00b26</strain>
    </source>
</reference>
<keyword evidence="4" id="KW-1185">Reference proteome</keyword>
<dbReference type="PANTHER" id="PTHR46797">
    <property type="entry name" value="HTH-TYPE TRANSCRIPTIONAL REGULATOR"/>
    <property type="match status" value="1"/>
</dbReference>
<dbReference type="Gene3D" id="1.10.260.40">
    <property type="entry name" value="lambda repressor-like DNA-binding domains"/>
    <property type="match status" value="1"/>
</dbReference>
<dbReference type="PROSITE" id="PS50943">
    <property type="entry name" value="HTH_CROC1"/>
    <property type="match status" value="1"/>
</dbReference>
<dbReference type="EMBL" id="JAUHPV010000008">
    <property type="protein sequence ID" value="MDN4473902.1"/>
    <property type="molecule type" value="Genomic_DNA"/>
</dbReference>
<keyword evidence="1" id="KW-0238">DNA-binding</keyword>
<dbReference type="CDD" id="cd02209">
    <property type="entry name" value="cupin_XRE_C"/>
    <property type="match status" value="1"/>
</dbReference>
<dbReference type="SMART" id="SM00530">
    <property type="entry name" value="HTH_XRE"/>
    <property type="match status" value="1"/>
</dbReference>
<protein>
    <submittedName>
        <fullName evidence="3">XRE family transcriptional regulator</fullName>
    </submittedName>
</protein>
<dbReference type="RefSeq" id="WP_301129865.1">
    <property type="nucleotide sequence ID" value="NZ_JAUHPV010000008.1"/>
</dbReference>
<evidence type="ECO:0000313" key="3">
    <source>
        <dbReference type="EMBL" id="MDN4473902.1"/>
    </source>
</evidence>
<comment type="caution">
    <text evidence="3">The sequence shown here is derived from an EMBL/GenBank/DDBJ whole genome shotgun (WGS) entry which is preliminary data.</text>
</comment>
<dbReference type="Gene3D" id="2.60.120.10">
    <property type="entry name" value="Jelly Rolls"/>
    <property type="match status" value="1"/>
</dbReference>
<gene>
    <name evidence="3" type="ORF">QQX04_12935</name>
</gene>
<sequence length="176" mass="18635">MLDDDLAPRVGARLRSLRSERGLSLGALAADAGIGKGSLSEIERGVRSPNLSTLYALANALDLPLAWLLDEQPGAEVSSPGIETRLLGTTGSADDAVEVYTLRLTPDEAHRSPAHGPRTVEHLVVTRGTARVGREGEQREVSTGEHHSWLSDVEHTYEAVGGPCEAVLVIRQTGGA</sequence>
<dbReference type="Proteomes" id="UP001172738">
    <property type="component" value="Unassembled WGS sequence"/>
</dbReference>
<evidence type="ECO:0000313" key="4">
    <source>
        <dbReference type="Proteomes" id="UP001172738"/>
    </source>
</evidence>
<dbReference type="InterPro" id="IPR010982">
    <property type="entry name" value="Lambda_DNA-bd_dom_sf"/>
</dbReference>
<dbReference type="InterPro" id="IPR014710">
    <property type="entry name" value="RmlC-like_jellyroll"/>
</dbReference>
<dbReference type="SUPFAM" id="SSF51182">
    <property type="entry name" value="RmlC-like cupins"/>
    <property type="match status" value="1"/>
</dbReference>
<feature type="domain" description="HTH cro/C1-type" evidence="2">
    <location>
        <begin position="14"/>
        <end position="68"/>
    </location>
</feature>
<dbReference type="InterPro" id="IPR050807">
    <property type="entry name" value="TransReg_Diox_bact_type"/>
</dbReference>
<organism evidence="3 4">
    <name type="scientific">Demequina zhanjiangensis</name>
    <dbReference type="NCBI Taxonomy" id="3051659"/>
    <lineage>
        <taxon>Bacteria</taxon>
        <taxon>Bacillati</taxon>
        <taxon>Actinomycetota</taxon>
        <taxon>Actinomycetes</taxon>
        <taxon>Micrococcales</taxon>
        <taxon>Demequinaceae</taxon>
        <taxon>Demequina</taxon>
    </lineage>
</organism>
<evidence type="ECO:0000256" key="1">
    <source>
        <dbReference type="ARBA" id="ARBA00023125"/>
    </source>
</evidence>